<dbReference type="Proteomes" id="UP000824029">
    <property type="component" value="Unassembled WGS sequence"/>
</dbReference>
<dbReference type="InterPro" id="IPR001387">
    <property type="entry name" value="Cro/C1-type_HTH"/>
</dbReference>
<protein>
    <submittedName>
        <fullName evidence="3">Helix-turn-helix transcriptional regulator</fullName>
    </submittedName>
</protein>
<reference evidence="3" key="1">
    <citation type="journal article" date="2021" name="PeerJ">
        <title>Extensive microbial diversity within the chicken gut microbiome revealed by metagenomics and culture.</title>
        <authorList>
            <person name="Gilroy R."/>
            <person name="Ravi A."/>
            <person name="Getino M."/>
            <person name="Pursley I."/>
            <person name="Horton D.L."/>
            <person name="Alikhan N.F."/>
            <person name="Baker D."/>
            <person name="Gharbi K."/>
            <person name="Hall N."/>
            <person name="Watson M."/>
            <person name="Adriaenssens E.M."/>
            <person name="Foster-Nyarko E."/>
            <person name="Jarju S."/>
            <person name="Secka A."/>
            <person name="Antonio M."/>
            <person name="Oren A."/>
            <person name="Chaudhuri R.R."/>
            <person name="La Ragione R."/>
            <person name="Hildebrand F."/>
            <person name="Pallen M.J."/>
        </authorList>
    </citation>
    <scope>NUCLEOTIDE SEQUENCE</scope>
    <source>
        <strain evidence="3">ChiHecolR3B27-1887</strain>
    </source>
</reference>
<dbReference type="EMBL" id="DXBZ01000028">
    <property type="protein sequence ID" value="HIZ17704.1"/>
    <property type="molecule type" value="Genomic_DNA"/>
</dbReference>
<evidence type="ECO:0000313" key="4">
    <source>
        <dbReference type="Proteomes" id="UP000824029"/>
    </source>
</evidence>
<dbReference type="Gene3D" id="1.10.260.40">
    <property type="entry name" value="lambda repressor-like DNA-binding domains"/>
    <property type="match status" value="1"/>
</dbReference>
<dbReference type="Pfam" id="PF01381">
    <property type="entry name" value="HTH_3"/>
    <property type="match status" value="1"/>
</dbReference>
<gene>
    <name evidence="3" type="ORF">IAA22_01105</name>
</gene>
<dbReference type="PROSITE" id="PS50943">
    <property type="entry name" value="HTH_CROC1"/>
    <property type="match status" value="1"/>
</dbReference>
<dbReference type="GO" id="GO:0003677">
    <property type="term" value="F:DNA binding"/>
    <property type="evidence" value="ECO:0007669"/>
    <property type="project" value="UniProtKB-KW"/>
</dbReference>
<name>A0A9D2DJ40_9ACTN</name>
<keyword evidence="1" id="KW-0238">DNA-binding</keyword>
<organism evidence="3 4">
    <name type="scientific">Candidatus Olsenella stercoravium</name>
    <dbReference type="NCBI Taxonomy" id="2838713"/>
    <lineage>
        <taxon>Bacteria</taxon>
        <taxon>Bacillati</taxon>
        <taxon>Actinomycetota</taxon>
        <taxon>Coriobacteriia</taxon>
        <taxon>Coriobacteriales</taxon>
        <taxon>Atopobiaceae</taxon>
        <taxon>Olsenella</taxon>
    </lineage>
</organism>
<accession>A0A9D2DJ40</accession>
<dbReference type="InterPro" id="IPR010982">
    <property type="entry name" value="Lambda_DNA-bd_dom_sf"/>
</dbReference>
<evidence type="ECO:0000256" key="1">
    <source>
        <dbReference type="ARBA" id="ARBA00023125"/>
    </source>
</evidence>
<dbReference type="AlphaFoldDB" id="A0A9D2DJ40"/>
<evidence type="ECO:0000259" key="2">
    <source>
        <dbReference type="PROSITE" id="PS50943"/>
    </source>
</evidence>
<sequence length="65" mass="7426">MNTLKAVRESRGVKQKAVAEHLGVSRQTYSRYENKQEKMSIEQAKAVCSFLHCDLADIFLPEEVN</sequence>
<dbReference type="PANTHER" id="PTHR46558">
    <property type="entry name" value="TRACRIPTIONAL REGULATORY PROTEIN-RELATED-RELATED"/>
    <property type="match status" value="1"/>
</dbReference>
<evidence type="ECO:0000313" key="3">
    <source>
        <dbReference type="EMBL" id="HIZ17704.1"/>
    </source>
</evidence>
<proteinExistence type="predicted"/>
<feature type="domain" description="HTH cro/C1-type" evidence="2">
    <location>
        <begin position="4"/>
        <end position="58"/>
    </location>
</feature>
<reference evidence="3" key="2">
    <citation type="submission" date="2021-04" db="EMBL/GenBank/DDBJ databases">
        <authorList>
            <person name="Gilroy R."/>
        </authorList>
    </citation>
    <scope>NUCLEOTIDE SEQUENCE</scope>
    <source>
        <strain evidence="3">ChiHecolR3B27-1887</strain>
    </source>
</reference>
<dbReference type="PANTHER" id="PTHR46558:SF4">
    <property type="entry name" value="DNA-BIDING PHAGE PROTEIN"/>
    <property type="match status" value="1"/>
</dbReference>
<dbReference type="SMART" id="SM00530">
    <property type="entry name" value="HTH_XRE"/>
    <property type="match status" value="1"/>
</dbReference>
<dbReference type="SUPFAM" id="SSF47413">
    <property type="entry name" value="lambda repressor-like DNA-binding domains"/>
    <property type="match status" value="1"/>
</dbReference>
<dbReference type="CDD" id="cd00093">
    <property type="entry name" value="HTH_XRE"/>
    <property type="match status" value="1"/>
</dbReference>
<comment type="caution">
    <text evidence="3">The sequence shown here is derived from an EMBL/GenBank/DDBJ whole genome shotgun (WGS) entry which is preliminary data.</text>
</comment>